<dbReference type="CDD" id="cd00564">
    <property type="entry name" value="TMP_TenI"/>
    <property type="match status" value="1"/>
</dbReference>
<evidence type="ECO:0000256" key="10">
    <source>
        <dbReference type="HAMAP-Rule" id="MF_00097"/>
    </source>
</evidence>
<feature type="binding site" evidence="10">
    <location>
        <begin position="136"/>
        <end position="138"/>
    </location>
    <ligand>
        <name>2-[(2R,5Z)-2-carboxy-4-methylthiazol-5(2H)-ylidene]ethyl phosphate</name>
        <dbReference type="ChEBI" id="CHEBI:62899"/>
    </ligand>
</feature>
<dbReference type="GO" id="GO:0009228">
    <property type="term" value="P:thiamine biosynthetic process"/>
    <property type="evidence" value="ECO:0007669"/>
    <property type="project" value="UniProtKB-KW"/>
</dbReference>
<feature type="binding site" evidence="10">
    <location>
        <position position="139"/>
    </location>
    <ligand>
        <name>4-amino-2-methyl-5-(diphosphooxymethyl)pyrimidine</name>
        <dbReference type="ChEBI" id="CHEBI:57841"/>
    </ligand>
</feature>
<comment type="caution">
    <text evidence="14">The sequence shown here is derived from an EMBL/GenBank/DDBJ whole genome shotgun (WGS) entry which is preliminary data.</text>
</comment>
<comment type="cofactor">
    <cofactor evidence="10">
        <name>Mg(2+)</name>
        <dbReference type="ChEBI" id="CHEBI:18420"/>
    </cofactor>
    <text evidence="10">Binds 1 Mg(2+) ion per subunit.</text>
</comment>
<proteinExistence type="inferred from homology"/>
<evidence type="ECO:0000256" key="7">
    <source>
        <dbReference type="ARBA" id="ARBA00047334"/>
    </source>
</evidence>
<evidence type="ECO:0000256" key="9">
    <source>
        <dbReference type="ARBA" id="ARBA00047883"/>
    </source>
</evidence>
<comment type="similarity">
    <text evidence="10 11">Belongs to the thiamine-phosphate synthase family.</text>
</comment>
<dbReference type="InterPro" id="IPR022998">
    <property type="entry name" value="ThiamineP_synth_TenI"/>
</dbReference>
<dbReference type="UniPathway" id="UPA00060">
    <property type="reaction ID" value="UER00141"/>
</dbReference>
<dbReference type="PANTHER" id="PTHR20857:SF15">
    <property type="entry name" value="THIAMINE-PHOSPHATE SYNTHASE"/>
    <property type="match status" value="1"/>
</dbReference>
<dbReference type="InterPro" id="IPR036206">
    <property type="entry name" value="ThiamineP_synth_sf"/>
</dbReference>
<evidence type="ECO:0000313" key="14">
    <source>
        <dbReference type="EMBL" id="KFI20384.1"/>
    </source>
</evidence>
<dbReference type="NCBIfam" id="TIGR00693">
    <property type="entry name" value="thiE"/>
    <property type="match status" value="1"/>
</dbReference>
<comment type="function">
    <text evidence="1 10">Condenses 4-methyl-5-(beta-hydroxyethyl)thiazole monophosphate (THZ-P) and 2-methyl-4-amino-5-hydroxymethyl pyrimidine pyrophosphate (HMP-PP) to form thiamine monophosphate (TMP).</text>
</comment>
<dbReference type="GO" id="GO:0009229">
    <property type="term" value="P:thiamine diphosphate biosynthetic process"/>
    <property type="evidence" value="ECO:0007669"/>
    <property type="project" value="UniProtKB-UniRule"/>
</dbReference>
<feature type="binding site" evidence="10">
    <location>
        <begin position="38"/>
        <end position="42"/>
    </location>
    <ligand>
        <name>4-amino-2-methyl-5-(diphosphooxymethyl)pyrimidine</name>
        <dbReference type="ChEBI" id="CHEBI:57841"/>
    </ligand>
</feature>
<gene>
    <name evidence="10" type="primary">thiE</name>
    <name evidence="14" type="ORF">IB75_03210</name>
</gene>
<dbReference type="SMR" id="A0A0E2Z4H6"/>
<dbReference type="HOGENOM" id="CLU_018272_3_1_6"/>
<dbReference type="Pfam" id="PF02581">
    <property type="entry name" value="TMP-TENI"/>
    <property type="match status" value="1"/>
</dbReference>
<evidence type="ECO:0000256" key="4">
    <source>
        <dbReference type="ARBA" id="ARBA00022723"/>
    </source>
</evidence>
<feature type="binding site" evidence="10">
    <location>
        <position position="71"/>
    </location>
    <ligand>
        <name>Mg(2+)</name>
        <dbReference type="ChEBI" id="CHEBI:18420"/>
    </ligand>
</feature>
<reference evidence="14 15" key="1">
    <citation type="submission" date="2014-07" db="EMBL/GenBank/DDBJ databases">
        <title>Comparative analysis of Nitrosococcus oceani genome inventories of strains from Pacific and Atlantic gyres.</title>
        <authorList>
            <person name="Lim C.K."/>
            <person name="Wang L."/>
            <person name="Sayavedra-Soto L.A."/>
            <person name="Klotz M.G."/>
        </authorList>
    </citation>
    <scope>NUCLEOTIDE SEQUENCE [LARGE SCALE GENOMIC DNA]</scope>
    <source>
        <strain evidence="14 15">C-27</strain>
    </source>
</reference>
<evidence type="ECO:0000259" key="13">
    <source>
        <dbReference type="Pfam" id="PF02581"/>
    </source>
</evidence>
<feature type="domain" description="Thiamine phosphate synthase/TenI" evidence="13">
    <location>
        <begin position="8"/>
        <end position="188"/>
    </location>
</feature>
<evidence type="ECO:0000313" key="15">
    <source>
        <dbReference type="Proteomes" id="UP000028839"/>
    </source>
</evidence>
<dbReference type="EC" id="2.5.1.3" evidence="10"/>
<feature type="binding site" evidence="10">
    <location>
        <position position="109"/>
    </location>
    <ligand>
        <name>4-amino-2-methyl-5-(diphosphooxymethyl)pyrimidine</name>
        <dbReference type="ChEBI" id="CHEBI:57841"/>
    </ligand>
</feature>
<dbReference type="EMBL" id="JPGN01000021">
    <property type="protein sequence ID" value="KFI20384.1"/>
    <property type="molecule type" value="Genomic_DNA"/>
</dbReference>
<evidence type="ECO:0000256" key="6">
    <source>
        <dbReference type="ARBA" id="ARBA00022977"/>
    </source>
</evidence>
<protein>
    <recommendedName>
        <fullName evidence="10">Thiamine-phosphate synthase</fullName>
        <shortName evidence="10">TP synthase</shortName>
        <shortName evidence="10">TPS</shortName>
        <ecNumber evidence="10">2.5.1.3</ecNumber>
    </recommendedName>
    <alternativeName>
        <fullName evidence="10">Thiamine-phosphate pyrophosphorylase</fullName>
        <shortName evidence="10">TMP pyrophosphorylase</shortName>
        <shortName evidence="10">TMP-PPase</shortName>
    </alternativeName>
</protein>
<dbReference type="Proteomes" id="UP000028839">
    <property type="component" value="Unassembled WGS sequence"/>
</dbReference>
<dbReference type="SUPFAM" id="SSF51391">
    <property type="entry name" value="Thiamin phosphate synthase"/>
    <property type="match status" value="1"/>
</dbReference>
<evidence type="ECO:0000256" key="12">
    <source>
        <dbReference type="RuleBase" id="RU004253"/>
    </source>
</evidence>
<dbReference type="AlphaFoldDB" id="A0A0E2Z4H6"/>
<evidence type="ECO:0000256" key="2">
    <source>
        <dbReference type="ARBA" id="ARBA00005165"/>
    </source>
</evidence>
<dbReference type="HAMAP" id="MF_00097">
    <property type="entry name" value="TMP_synthase"/>
    <property type="match status" value="1"/>
</dbReference>
<name>A0A0E2Z4H6_9GAMM</name>
<evidence type="ECO:0000256" key="8">
    <source>
        <dbReference type="ARBA" id="ARBA00047851"/>
    </source>
</evidence>
<dbReference type="GO" id="GO:0005737">
    <property type="term" value="C:cytoplasm"/>
    <property type="evidence" value="ECO:0007669"/>
    <property type="project" value="TreeGrafter"/>
</dbReference>
<accession>A0A0E2Z4H6</accession>
<keyword evidence="6 10" id="KW-0784">Thiamine biosynthesis</keyword>
<feature type="binding site" evidence="10">
    <location>
        <position position="90"/>
    </location>
    <ligand>
        <name>Mg(2+)</name>
        <dbReference type="ChEBI" id="CHEBI:18420"/>
    </ligand>
</feature>
<dbReference type="GO" id="GO:0000287">
    <property type="term" value="F:magnesium ion binding"/>
    <property type="evidence" value="ECO:0007669"/>
    <property type="project" value="UniProtKB-UniRule"/>
</dbReference>
<dbReference type="Gene3D" id="3.20.20.70">
    <property type="entry name" value="Aldolase class I"/>
    <property type="match status" value="1"/>
</dbReference>
<dbReference type="InterPro" id="IPR034291">
    <property type="entry name" value="TMP_synthase"/>
</dbReference>
<evidence type="ECO:0000256" key="11">
    <source>
        <dbReference type="RuleBase" id="RU003826"/>
    </source>
</evidence>
<dbReference type="PANTHER" id="PTHR20857">
    <property type="entry name" value="THIAMINE-PHOSPHATE PYROPHOSPHORYLASE"/>
    <property type="match status" value="1"/>
</dbReference>
<comment type="catalytic activity">
    <reaction evidence="8 10 11">
        <text>2-(2-carboxy-4-methylthiazol-5-yl)ethyl phosphate + 4-amino-2-methyl-5-(diphosphooxymethyl)pyrimidine + 2 H(+) = thiamine phosphate + CO2 + diphosphate</text>
        <dbReference type="Rhea" id="RHEA:47848"/>
        <dbReference type="ChEBI" id="CHEBI:15378"/>
        <dbReference type="ChEBI" id="CHEBI:16526"/>
        <dbReference type="ChEBI" id="CHEBI:33019"/>
        <dbReference type="ChEBI" id="CHEBI:37575"/>
        <dbReference type="ChEBI" id="CHEBI:57841"/>
        <dbReference type="ChEBI" id="CHEBI:62890"/>
        <dbReference type="EC" id="2.5.1.3"/>
    </reaction>
</comment>
<dbReference type="OrthoDB" id="9789949at2"/>
<keyword evidence="5 10" id="KW-0460">Magnesium</keyword>
<dbReference type="FunFam" id="3.20.20.70:FF:000096">
    <property type="entry name" value="Thiamine-phosphate synthase"/>
    <property type="match status" value="1"/>
</dbReference>
<comment type="catalytic activity">
    <reaction evidence="7 10 11">
        <text>4-methyl-5-(2-phosphooxyethyl)-thiazole + 4-amino-2-methyl-5-(diphosphooxymethyl)pyrimidine + H(+) = thiamine phosphate + diphosphate</text>
        <dbReference type="Rhea" id="RHEA:22328"/>
        <dbReference type="ChEBI" id="CHEBI:15378"/>
        <dbReference type="ChEBI" id="CHEBI:33019"/>
        <dbReference type="ChEBI" id="CHEBI:37575"/>
        <dbReference type="ChEBI" id="CHEBI:57841"/>
        <dbReference type="ChEBI" id="CHEBI:58296"/>
        <dbReference type="EC" id="2.5.1.3"/>
    </reaction>
</comment>
<dbReference type="GO" id="GO:0004789">
    <property type="term" value="F:thiamine-phosphate diphosphorylase activity"/>
    <property type="evidence" value="ECO:0007669"/>
    <property type="project" value="UniProtKB-UniRule"/>
</dbReference>
<sequence>MSSSIRGLYAIADTHLLPRQDLGNAVALALQGGASLIQYRDKSQEITRRYKEAESLQRICHQYQAPLIINDDALLAAEIGAEGVHLGQDDSSITSARKILGAKAIIGISCYNDLARAIAAEQAGADYVAFGRLFPSITKPEPIWASLALLREARKNLNLPIVAIGGITPENALQVIEAGASAVAVIGGLFKSRDIRAAAAAYRQHFPSWNLPKPRLF</sequence>
<comment type="pathway">
    <text evidence="2 10 12">Cofactor biosynthesis; thiamine diphosphate biosynthesis; thiamine phosphate from 4-amino-2-methyl-5-diphosphomethylpyrimidine and 4-methyl-5-(2-phosphoethyl)-thiazole: step 1/1.</text>
</comment>
<feature type="binding site" evidence="10">
    <location>
        <position position="166"/>
    </location>
    <ligand>
        <name>2-[(2R,5Z)-2-carboxy-4-methylthiazol-5(2H)-ylidene]ethyl phosphate</name>
        <dbReference type="ChEBI" id="CHEBI:62899"/>
    </ligand>
</feature>
<dbReference type="InterPro" id="IPR013785">
    <property type="entry name" value="Aldolase_TIM"/>
</dbReference>
<organism evidence="14 15">
    <name type="scientific">Nitrosococcus oceani C-27</name>
    <dbReference type="NCBI Taxonomy" id="314279"/>
    <lineage>
        <taxon>Bacteria</taxon>
        <taxon>Pseudomonadati</taxon>
        <taxon>Pseudomonadota</taxon>
        <taxon>Gammaproteobacteria</taxon>
        <taxon>Chromatiales</taxon>
        <taxon>Chromatiaceae</taxon>
        <taxon>Nitrosococcus</taxon>
    </lineage>
</organism>
<keyword evidence="3 10" id="KW-0808">Transferase</keyword>
<evidence type="ECO:0000256" key="1">
    <source>
        <dbReference type="ARBA" id="ARBA00003814"/>
    </source>
</evidence>
<comment type="caution">
    <text evidence="10">Lacks conserved residue(s) required for the propagation of feature annotation.</text>
</comment>
<keyword evidence="4 10" id="KW-0479">Metal-binding</keyword>
<evidence type="ECO:0000256" key="5">
    <source>
        <dbReference type="ARBA" id="ARBA00022842"/>
    </source>
</evidence>
<evidence type="ECO:0000256" key="3">
    <source>
        <dbReference type="ARBA" id="ARBA00022679"/>
    </source>
</evidence>
<comment type="catalytic activity">
    <reaction evidence="9 10 11">
        <text>2-[(2R,5Z)-2-carboxy-4-methylthiazol-5(2H)-ylidene]ethyl phosphate + 4-amino-2-methyl-5-(diphosphooxymethyl)pyrimidine + 2 H(+) = thiamine phosphate + CO2 + diphosphate</text>
        <dbReference type="Rhea" id="RHEA:47844"/>
        <dbReference type="ChEBI" id="CHEBI:15378"/>
        <dbReference type="ChEBI" id="CHEBI:16526"/>
        <dbReference type="ChEBI" id="CHEBI:33019"/>
        <dbReference type="ChEBI" id="CHEBI:37575"/>
        <dbReference type="ChEBI" id="CHEBI:57841"/>
        <dbReference type="ChEBI" id="CHEBI:62899"/>
        <dbReference type="EC" id="2.5.1.3"/>
    </reaction>
</comment>
<feature type="binding site" evidence="10">
    <location>
        <position position="70"/>
    </location>
    <ligand>
        <name>4-amino-2-methyl-5-(diphosphooxymethyl)pyrimidine</name>
        <dbReference type="ChEBI" id="CHEBI:57841"/>
    </ligand>
</feature>